<dbReference type="EMBL" id="KK914901">
    <property type="protein sequence ID" value="KDP26282.1"/>
    <property type="molecule type" value="Genomic_DNA"/>
</dbReference>
<reference evidence="1 2" key="1">
    <citation type="journal article" date="2014" name="PLoS ONE">
        <title>Global Analysis of Gene Expression Profiles in Physic Nut (Jatropha curcas L.) Seedlings Exposed to Salt Stress.</title>
        <authorList>
            <person name="Zhang L."/>
            <person name="Zhang C."/>
            <person name="Wu P."/>
            <person name="Chen Y."/>
            <person name="Li M."/>
            <person name="Jiang H."/>
            <person name="Wu G."/>
        </authorList>
    </citation>
    <scope>NUCLEOTIDE SEQUENCE [LARGE SCALE GENOMIC DNA]</scope>
    <source>
        <strain evidence="2">cv. GZQX0401</strain>
        <tissue evidence="1">Young leaves</tissue>
    </source>
</reference>
<dbReference type="Proteomes" id="UP000027138">
    <property type="component" value="Unassembled WGS sequence"/>
</dbReference>
<evidence type="ECO:0000313" key="2">
    <source>
        <dbReference type="Proteomes" id="UP000027138"/>
    </source>
</evidence>
<dbReference type="AlphaFoldDB" id="A0A067JQY4"/>
<gene>
    <name evidence="1" type="ORF">JCGZ_22306</name>
</gene>
<proteinExistence type="predicted"/>
<name>A0A067JQY4_JATCU</name>
<evidence type="ECO:0000313" key="1">
    <source>
        <dbReference type="EMBL" id="KDP26282.1"/>
    </source>
</evidence>
<organism evidence="1 2">
    <name type="scientific">Jatropha curcas</name>
    <name type="common">Barbados nut</name>
    <dbReference type="NCBI Taxonomy" id="180498"/>
    <lineage>
        <taxon>Eukaryota</taxon>
        <taxon>Viridiplantae</taxon>
        <taxon>Streptophyta</taxon>
        <taxon>Embryophyta</taxon>
        <taxon>Tracheophyta</taxon>
        <taxon>Spermatophyta</taxon>
        <taxon>Magnoliopsida</taxon>
        <taxon>eudicotyledons</taxon>
        <taxon>Gunneridae</taxon>
        <taxon>Pentapetalae</taxon>
        <taxon>rosids</taxon>
        <taxon>fabids</taxon>
        <taxon>Malpighiales</taxon>
        <taxon>Euphorbiaceae</taxon>
        <taxon>Crotonoideae</taxon>
        <taxon>Jatropheae</taxon>
        <taxon>Jatropha</taxon>
    </lineage>
</organism>
<keyword evidence="2" id="KW-1185">Reference proteome</keyword>
<protein>
    <submittedName>
        <fullName evidence="1">Uncharacterized protein</fullName>
    </submittedName>
</protein>
<sequence length="78" mass="8678">MGIDQTVPIMDDISTDAAITAGVTRAVLKAWVRDHRMVRPLPDPTSVQTSPELMLKRSLGQVRRLCWPLGQARLGRVQ</sequence>
<accession>A0A067JQY4</accession>